<accession>A0A1J5PNC3</accession>
<sequence length="112" mass="12231">MIAAHDEDTDIGITETAQLVSEKEARVEVLKLAIEDVAGDDEKIYVTINGKVYNVLERAACCFAHFLGRSPLVLLEASQRAVEVQVGAVKETHSILLKSMTVSHYATTMLSL</sequence>
<evidence type="ECO:0000313" key="1">
    <source>
        <dbReference type="EMBL" id="OIQ72642.1"/>
    </source>
</evidence>
<reference evidence="1" key="1">
    <citation type="submission" date="2016-10" db="EMBL/GenBank/DDBJ databases">
        <title>Sequence of Gallionella enrichment culture.</title>
        <authorList>
            <person name="Poehlein A."/>
            <person name="Muehling M."/>
            <person name="Daniel R."/>
        </authorList>
    </citation>
    <scope>NUCLEOTIDE SEQUENCE</scope>
</reference>
<proteinExistence type="predicted"/>
<protein>
    <submittedName>
        <fullName evidence="1">Uncharacterized protein</fullName>
    </submittedName>
</protein>
<organism evidence="1">
    <name type="scientific">mine drainage metagenome</name>
    <dbReference type="NCBI Taxonomy" id="410659"/>
    <lineage>
        <taxon>unclassified sequences</taxon>
        <taxon>metagenomes</taxon>
        <taxon>ecological metagenomes</taxon>
    </lineage>
</organism>
<dbReference type="EMBL" id="MLJW01003187">
    <property type="protein sequence ID" value="OIQ72642.1"/>
    <property type="molecule type" value="Genomic_DNA"/>
</dbReference>
<gene>
    <name evidence="1" type="ORF">GALL_457310</name>
</gene>
<comment type="caution">
    <text evidence="1">The sequence shown here is derived from an EMBL/GenBank/DDBJ whole genome shotgun (WGS) entry which is preliminary data.</text>
</comment>
<name>A0A1J5PNC3_9ZZZZ</name>
<dbReference type="AlphaFoldDB" id="A0A1J5PNC3"/>